<dbReference type="SUPFAM" id="SSF75005">
    <property type="entry name" value="Arabinanase/levansucrase/invertase"/>
    <property type="match status" value="1"/>
</dbReference>
<gene>
    <name evidence="7" type="ORF">A3F83_13060</name>
</gene>
<dbReference type="PANTHER" id="PTHR42812:SF14">
    <property type="entry name" value="SECRETED PROTEIN"/>
    <property type="match status" value="1"/>
</dbReference>
<dbReference type="EMBL" id="MFIX01000025">
    <property type="protein sequence ID" value="OGG06542.1"/>
    <property type="molecule type" value="Genomic_DNA"/>
</dbReference>
<evidence type="ECO:0000313" key="7">
    <source>
        <dbReference type="EMBL" id="OGG06542.1"/>
    </source>
</evidence>
<sequence length="291" mass="32195">MDSAFKLQTGQALADPCLLNAGDSYYLIGTGQSRRPRESGLAFDLYQSPDLLSWKNLGPVLKLPEFEGSREGNYWAPEILPFGGKFYLYYTADSFGNPEKRFVRVALAERIEGPYEDSGQKLTAEPSIDGHPAYANPAEGYLFYTGNEGNRNVGQLMVDRLITPLQTANEPVKVFPEETVPWEEGPFTWQHGGSTYLFTSMGNWRDGSYHILVSRADKTGGPFQRLTRADGNANVLATHEAEQSGPGHNSIFSGPGGKTFICYHAWDSGHTGRYPWAAPLEWVDGFPVAKQ</sequence>
<evidence type="ECO:0000256" key="1">
    <source>
        <dbReference type="ARBA" id="ARBA00009865"/>
    </source>
</evidence>
<feature type="active site" description="Proton donor" evidence="4">
    <location>
        <position position="184"/>
    </location>
</feature>
<dbReference type="PANTHER" id="PTHR42812">
    <property type="entry name" value="BETA-XYLOSIDASE"/>
    <property type="match status" value="1"/>
</dbReference>
<accession>A0A1F5Z374</accession>
<proteinExistence type="inferred from homology"/>
<dbReference type="GO" id="GO:0004553">
    <property type="term" value="F:hydrolase activity, hydrolyzing O-glycosyl compounds"/>
    <property type="evidence" value="ECO:0007669"/>
    <property type="project" value="InterPro"/>
</dbReference>
<protein>
    <recommendedName>
        <fullName evidence="9">Glycoside hydrolase</fullName>
    </recommendedName>
</protein>
<evidence type="ECO:0008006" key="9">
    <source>
        <dbReference type="Google" id="ProtNLM"/>
    </source>
</evidence>
<feature type="site" description="Important for catalytic activity, responsible for pKa modulation of the active site Glu and correct orientation of both the proton donor and substrate" evidence="5">
    <location>
        <position position="129"/>
    </location>
</feature>
<dbReference type="InterPro" id="IPR023296">
    <property type="entry name" value="Glyco_hydro_beta-prop_sf"/>
</dbReference>
<feature type="active site" description="Proton acceptor" evidence="4">
    <location>
        <position position="15"/>
    </location>
</feature>
<dbReference type="InterPro" id="IPR051795">
    <property type="entry name" value="Glycosyl_Hydrlase_43"/>
</dbReference>
<evidence type="ECO:0000256" key="4">
    <source>
        <dbReference type="PIRSR" id="PIRSR606710-1"/>
    </source>
</evidence>
<evidence type="ECO:0000256" key="6">
    <source>
        <dbReference type="RuleBase" id="RU361187"/>
    </source>
</evidence>
<dbReference type="STRING" id="1817867.A3F83_13060"/>
<evidence type="ECO:0000256" key="3">
    <source>
        <dbReference type="ARBA" id="ARBA00023295"/>
    </source>
</evidence>
<organism evidence="7 8">
    <name type="scientific">Candidatus Glassbacteria bacterium RIFCSPLOWO2_12_FULL_58_11</name>
    <dbReference type="NCBI Taxonomy" id="1817867"/>
    <lineage>
        <taxon>Bacteria</taxon>
        <taxon>Candidatus Glassiibacteriota</taxon>
    </lineage>
</organism>
<keyword evidence="2 6" id="KW-0378">Hydrolase</keyword>
<name>A0A1F5Z374_9BACT</name>
<dbReference type="Proteomes" id="UP000179129">
    <property type="component" value="Unassembled WGS sequence"/>
</dbReference>
<dbReference type="Pfam" id="PF04616">
    <property type="entry name" value="Glyco_hydro_43"/>
    <property type="match status" value="1"/>
</dbReference>
<evidence type="ECO:0000256" key="5">
    <source>
        <dbReference type="PIRSR" id="PIRSR606710-2"/>
    </source>
</evidence>
<evidence type="ECO:0000313" key="8">
    <source>
        <dbReference type="Proteomes" id="UP000179129"/>
    </source>
</evidence>
<dbReference type="AlphaFoldDB" id="A0A1F5Z374"/>
<keyword evidence="3 6" id="KW-0326">Glycosidase</keyword>
<dbReference type="GO" id="GO:0005975">
    <property type="term" value="P:carbohydrate metabolic process"/>
    <property type="evidence" value="ECO:0007669"/>
    <property type="project" value="InterPro"/>
</dbReference>
<dbReference type="Gene3D" id="2.115.10.20">
    <property type="entry name" value="Glycosyl hydrolase domain, family 43"/>
    <property type="match status" value="1"/>
</dbReference>
<evidence type="ECO:0000256" key="2">
    <source>
        <dbReference type="ARBA" id="ARBA00022801"/>
    </source>
</evidence>
<dbReference type="InterPro" id="IPR006710">
    <property type="entry name" value="Glyco_hydro_43"/>
</dbReference>
<comment type="caution">
    <text evidence="7">The sequence shown here is derived from an EMBL/GenBank/DDBJ whole genome shotgun (WGS) entry which is preliminary data.</text>
</comment>
<comment type="similarity">
    <text evidence="1 6">Belongs to the glycosyl hydrolase 43 family.</text>
</comment>
<reference evidence="7 8" key="1">
    <citation type="journal article" date="2016" name="Nat. Commun.">
        <title>Thousands of microbial genomes shed light on interconnected biogeochemical processes in an aquifer system.</title>
        <authorList>
            <person name="Anantharaman K."/>
            <person name="Brown C.T."/>
            <person name="Hug L.A."/>
            <person name="Sharon I."/>
            <person name="Castelle C.J."/>
            <person name="Probst A.J."/>
            <person name="Thomas B.C."/>
            <person name="Singh A."/>
            <person name="Wilkins M.J."/>
            <person name="Karaoz U."/>
            <person name="Brodie E.L."/>
            <person name="Williams K.H."/>
            <person name="Hubbard S.S."/>
            <person name="Banfield J.F."/>
        </authorList>
    </citation>
    <scope>NUCLEOTIDE SEQUENCE [LARGE SCALE GENOMIC DNA]</scope>
</reference>